<dbReference type="SUPFAM" id="SSF53756">
    <property type="entry name" value="UDP-Glycosyltransferase/glycogen phosphorylase"/>
    <property type="match status" value="1"/>
</dbReference>
<dbReference type="Pfam" id="PF00534">
    <property type="entry name" value="Glycos_transf_1"/>
    <property type="match status" value="1"/>
</dbReference>
<feature type="transmembrane region" description="Helical" evidence="3">
    <location>
        <begin position="454"/>
        <end position="476"/>
    </location>
</feature>
<dbReference type="PANTHER" id="PTHR45947:SF3">
    <property type="entry name" value="SULFOQUINOVOSYL TRANSFERASE SQD2"/>
    <property type="match status" value="1"/>
</dbReference>
<keyword evidence="6" id="KW-0808">Transferase</keyword>
<evidence type="ECO:0000313" key="6">
    <source>
        <dbReference type="EMBL" id="RAL05532.1"/>
    </source>
</evidence>
<reference evidence="6 7" key="1">
    <citation type="submission" date="2018-02" db="EMBL/GenBank/DDBJ databases">
        <title>The genomes of Aspergillus section Nigri reveals drivers in fungal speciation.</title>
        <authorList>
            <consortium name="DOE Joint Genome Institute"/>
            <person name="Vesth T.C."/>
            <person name="Nybo J."/>
            <person name="Theobald S."/>
            <person name="Brandl J."/>
            <person name="Frisvad J.C."/>
            <person name="Nielsen K.F."/>
            <person name="Lyhne E.K."/>
            <person name="Kogle M.E."/>
            <person name="Kuo A."/>
            <person name="Riley R."/>
            <person name="Clum A."/>
            <person name="Nolan M."/>
            <person name="Lipzen A."/>
            <person name="Salamov A."/>
            <person name="Henrissat B."/>
            <person name="Wiebenga A."/>
            <person name="De vries R.P."/>
            <person name="Grigoriev I.V."/>
            <person name="Mortensen U.H."/>
            <person name="Andersen M.R."/>
            <person name="Baker S.E."/>
        </authorList>
    </citation>
    <scope>NUCLEOTIDE SEQUENCE [LARGE SCALE GENOMIC DNA]</scope>
    <source>
        <strain evidence="6 7">CBS 121593</strain>
    </source>
</reference>
<evidence type="ECO:0000256" key="3">
    <source>
        <dbReference type="SAM" id="Phobius"/>
    </source>
</evidence>
<keyword evidence="3" id="KW-1133">Transmembrane helix</keyword>
<dbReference type="InterPro" id="IPR050194">
    <property type="entry name" value="Glycosyltransferase_grp1"/>
</dbReference>
<dbReference type="PANTHER" id="PTHR45947">
    <property type="entry name" value="SULFOQUINOVOSYL TRANSFERASE SQD2"/>
    <property type="match status" value="1"/>
</dbReference>
<keyword evidence="3" id="KW-0812">Transmembrane</keyword>
<dbReference type="GeneID" id="37221414"/>
<evidence type="ECO:0000256" key="2">
    <source>
        <dbReference type="SAM" id="MobiDB-lite"/>
    </source>
</evidence>
<feature type="domain" description="Glycosyl transferase family 1" evidence="4">
    <location>
        <begin position="225"/>
        <end position="401"/>
    </location>
</feature>
<dbReference type="GO" id="GO:0016757">
    <property type="term" value="F:glycosyltransferase activity"/>
    <property type="evidence" value="ECO:0007669"/>
    <property type="project" value="UniProtKB-KW"/>
</dbReference>
<feature type="domain" description="Glycosyltransferase subfamily 4-like N-terminal" evidence="5">
    <location>
        <begin position="30"/>
        <end position="213"/>
    </location>
</feature>
<evidence type="ECO:0000313" key="7">
    <source>
        <dbReference type="Proteomes" id="UP000249402"/>
    </source>
</evidence>
<organism evidence="6 7">
    <name type="scientific">Aspergillus ibericus CBS 121593</name>
    <dbReference type="NCBI Taxonomy" id="1448316"/>
    <lineage>
        <taxon>Eukaryota</taxon>
        <taxon>Fungi</taxon>
        <taxon>Dikarya</taxon>
        <taxon>Ascomycota</taxon>
        <taxon>Pezizomycotina</taxon>
        <taxon>Eurotiomycetes</taxon>
        <taxon>Eurotiomycetidae</taxon>
        <taxon>Eurotiales</taxon>
        <taxon>Aspergillaceae</taxon>
        <taxon>Aspergillus</taxon>
        <taxon>Aspergillus subgen. Circumdati</taxon>
    </lineage>
</organism>
<dbReference type="EMBL" id="KZ824421">
    <property type="protein sequence ID" value="RAL05532.1"/>
    <property type="molecule type" value="Genomic_DNA"/>
</dbReference>
<keyword evidence="1" id="KW-0328">Glycosyltransferase</keyword>
<dbReference type="Pfam" id="PF13439">
    <property type="entry name" value="Glyco_transf_4"/>
    <property type="match status" value="1"/>
</dbReference>
<keyword evidence="7" id="KW-1185">Reference proteome</keyword>
<dbReference type="InterPro" id="IPR028098">
    <property type="entry name" value="Glyco_trans_4-like_N"/>
</dbReference>
<sequence length="496" mass="54211">MPPFNPPSEDFPSILKGKRILLTTESLGPVNGVSRTTGKLIEYLRRNGVDLVVVAPDFAGASSSSSSSSPPPSEQQTLRLPGYPLPYNPDLSLVYPFHLVNDIFMPTFQPDLIYIASPASLGFQVLLQLRQLHHPPPTLLNFQTDLSSYSEIIFPPFLANFAVWLLATVQGYLFTHPAIHTIFYPCSAVLTYLQTTHTPLSRTYRLGRGVDTTLFHPSHRAPSLRQSLAPNGETILLTVCRLAPEKGFEFLAATITALLTTTTTTTTTNSKPPPFKLIIVGGNPNPTVTSRIQTLFSTPILKDHVIFLGFLTGIDLARAYASADVFLHCSITETFGLVVLEAMASGLPVIARDQGGPSDIVRNQETGYLVPPGEVEVFAGLVGEVVRDERLRAKLGVGARQYAEEMTWEKIHRRVAGRMAEAVERSVVEREGEVGSETALLEGRGVSIGERIRLGLAVGVVYAMWVVAVVPLIVHGQRMVPRLLRRIPLLGRLIPA</sequence>
<name>A0A395HCJ9_9EURO</name>
<evidence type="ECO:0000259" key="4">
    <source>
        <dbReference type="Pfam" id="PF00534"/>
    </source>
</evidence>
<dbReference type="Proteomes" id="UP000249402">
    <property type="component" value="Unassembled WGS sequence"/>
</dbReference>
<keyword evidence="3" id="KW-0472">Membrane</keyword>
<proteinExistence type="predicted"/>
<feature type="region of interest" description="Disordered" evidence="2">
    <location>
        <begin position="61"/>
        <end position="80"/>
    </location>
</feature>
<dbReference type="RefSeq" id="XP_025579859.1">
    <property type="nucleotide sequence ID" value="XM_025716549.1"/>
</dbReference>
<dbReference type="CDD" id="cd03814">
    <property type="entry name" value="GT4-like"/>
    <property type="match status" value="1"/>
</dbReference>
<accession>A0A395HCJ9</accession>
<dbReference type="OrthoDB" id="512920at2759"/>
<evidence type="ECO:0000256" key="1">
    <source>
        <dbReference type="ARBA" id="ARBA00022676"/>
    </source>
</evidence>
<dbReference type="STRING" id="1448316.A0A395HCJ9"/>
<protein>
    <submittedName>
        <fullName evidence="6">Glycosyltransferase</fullName>
    </submittedName>
</protein>
<gene>
    <name evidence="6" type="ORF">BO80DRAFT_373119</name>
</gene>
<evidence type="ECO:0000259" key="5">
    <source>
        <dbReference type="Pfam" id="PF13439"/>
    </source>
</evidence>
<dbReference type="InterPro" id="IPR001296">
    <property type="entry name" value="Glyco_trans_1"/>
</dbReference>
<dbReference type="VEuPathDB" id="FungiDB:BO80DRAFT_373119"/>
<dbReference type="Gene3D" id="3.40.50.2000">
    <property type="entry name" value="Glycogen Phosphorylase B"/>
    <property type="match status" value="2"/>
</dbReference>
<dbReference type="AlphaFoldDB" id="A0A395HCJ9"/>